<organism evidence="2 3">
    <name type="scientific">Nonomuraea corallina</name>
    <dbReference type="NCBI Taxonomy" id="2989783"/>
    <lineage>
        <taxon>Bacteria</taxon>
        <taxon>Bacillati</taxon>
        <taxon>Actinomycetota</taxon>
        <taxon>Actinomycetes</taxon>
        <taxon>Streptosporangiales</taxon>
        <taxon>Streptosporangiaceae</taxon>
        <taxon>Nonomuraea</taxon>
    </lineage>
</organism>
<evidence type="ECO:0000313" key="3">
    <source>
        <dbReference type="Proteomes" id="UP001144036"/>
    </source>
</evidence>
<accession>A0ABT4SNS2</accession>
<dbReference type="EMBL" id="JAPNNL010000319">
    <property type="protein sequence ID" value="MDA0638908.1"/>
    <property type="molecule type" value="Genomic_DNA"/>
</dbReference>
<evidence type="ECO:0000256" key="1">
    <source>
        <dbReference type="SAM" id="SignalP"/>
    </source>
</evidence>
<keyword evidence="1" id="KW-0732">Signal</keyword>
<protein>
    <recommendedName>
        <fullName evidence="4">DUF4198 domain-containing protein</fullName>
    </recommendedName>
</protein>
<evidence type="ECO:0000313" key="2">
    <source>
        <dbReference type="EMBL" id="MDA0638908.1"/>
    </source>
</evidence>
<reference evidence="2" key="1">
    <citation type="submission" date="2022-11" db="EMBL/GenBank/DDBJ databases">
        <title>Nonomuraea corallina sp. nov., a new species of the genus Nonomuraea isolated from sea side sediment in Thai sea.</title>
        <authorList>
            <person name="Ngamcharungchit C."/>
            <person name="Matsumoto A."/>
            <person name="Suriyachadkun C."/>
            <person name="Panbangred W."/>
            <person name="Inahashi Y."/>
            <person name="Intra B."/>
        </authorList>
    </citation>
    <scope>NUCLEOTIDE SEQUENCE</scope>
    <source>
        <strain evidence="2">MCN248</strain>
    </source>
</reference>
<feature type="chain" id="PRO_5047176581" description="DUF4198 domain-containing protein" evidence="1">
    <location>
        <begin position="24"/>
        <end position="165"/>
    </location>
</feature>
<evidence type="ECO:0008006" key="4">
    <source>
        <dbReference type="Google" id="ProtNLM"/>
    </source>
</evidence>
<name>A0ABT4SNS2_9ACTN</name>
<feature type="non-terminal residue" evidence="2">
    <location>
        <position position="165"/>
    </location>
</feature>
<comment type="caution">
    <text evidence="2">The sequence shown here is derived from an EMBL/GenBank/DDBJ whole genome shotgun (WGS) entry which is preliminary data.</text>
</comment>
<dbReference type="RefSeq" id="WP_270159849.1">
    <property type="nucleotide sequence ID" value="NZ_JAPNNL010000319.1"/>
</dbReference>
<feature type="signal peptide" evidence="1">
    <location>
        <begin position="1"/>
        <end position="23"/>
    </location>
</feature>
<gene>
    <name evidence="2" type="ORF">OUY22_36325</name>
</gene>
<proteinExistence type="predicted"/>
<dbReference type="Proteomes" id="UP001144036">
    <property type="component" value="Unassembled WGS sequence"/>
</dbReference>
<sequence>MRRLIVILAAAAALVAGTPPAAASGGWAVTYLDPVPSELTPGVSYTIGFWILQHGTHPYDGDLGPAALRLTGADGLVRDFPGTPLPEPGHYAAAVNVPEGVHKLTGVQGIFQPYEIGILTVPGGVTINPLDPELVKALRELSQDYWGAIRPPGVPDLEGVPDVKL</sequence>
<keyword evidence="3" id="KW-1185">Reference proteome</keyword>